<evidence type="ECO:0000259" key="6">
    <source>
        <dbReference type="Pfam" id="PF02826"/>
    </source>
</evidence>
<evidence type="ECO:0000256" key="3">
    <source>
        <dbReference type="ARBA" id="ARBA00023027"/>
    </source>
</evidence>
<dbReference type="InterPro" id="IPR050223">
    <property type="entry name" value="D-isomer_2-hydroxyacid_DH"/>
</dbReference>
<dbReference type="Gene3D" id="3.40.50.720">
    <property type="entry name" value="NAD(P)-binding Rossmann-like Domain"/>
    <property type="match status" value="2"/>
</dbReference>
<name>A0A6N6VIH2_9HYPH</name>
<dbReference type="GO" id="GO:0005829">
    <property type="term" value="C:cytosol"/>
    <property type="evidence" value="ECO:0007669"/>
    <property type="project" value="TreeGrafter"/>
</dbReference>
<dbReference type="InterPro" id="IPR036291">
    <property type="entry name" value="NAD(P)-bd_dom_sf"/>
</dbReference>
<dbReference type="RefSeq" id="WP_152216095.1">
    <property type="nucleotide sequence ID" value="NZ_WESC01000007.1"/>
</dbReference>
<evidence type="ECO:0000256" key="2">
    <source>
        <dbReference type="ARBA" id="ARBA00023002"/>
    </source>
</evidence>
<comment type="similarity">
    <text evidence="1 4">Belongs to the D-isomer specific 2-hydroxyacid dehydrogenase family.</text>
</comment>
<dbReference type="PROSITE" id="PS00065">
    <property type="entry name" value="D_2_HYDROXYACID_DH_1"/>
    <property type="match status" value="1"/>
</dbReference>
<keyword evidence="3" id="KW-0520">NAD</keyword>
<dbReference type="SUPFAM" id="SSF51735">
    <property type="entry name" value="NAD(P)-binding Rossmann-fold domains"/>
    <property type="match status" value="1"/>
</dbReference>
<dbReference type="PANTHER" id="PTHR10996:SF283">
    <property type="entry name" value="GLYOXYLATE_HYDROXYPYRUVATE REDUCTASE B"/>
    <property type="match status" value="1"/>
</dbReference>
<dbReference type="GO" id="GO:0051287">
    <property type="term" value="F:NAD binding"/>
    <property type="evidence" value="ECO:0007669"/>
    <property type="project" value="InterPro"/>
</dbReference>
<dbReference type="GO" id="GO:0016618">
    <property type="term" value="F:hydroxypyruvate reductase [NAD(P)H] activity"/>
    <property type="evidence" value="ECO:0007669"/>
    <property type="project" value="TreeGrafter"/>
</dbReference>
<keyword evidence="8" id="KW-1185">Reference proteome</keyword>
<dbReference type="InterPro" id="IPR029753">
    <property type="entry name" value="D-isomer_DH_CS"/>
</dbReference>
<dbReference type="PANTHER" id="PTHR10996">
    <property type="entry name" value="2-HYDROXYACID DEHYDROGENASE-RELATED"/>
    <property type="match status" value="1"/>
</dbReference>
<proteinExistence type="inferred from homology"/>
<comment type="caution">
    <text evidence="7">The sequence shown here is derived from an EMBL/GenBank/DDBJ whole genome shotgun (WGS) entry which is preliminary data.</text>
</comment>
<dbReference type="PROSITE" id="PS00671">
    <property type="entry name" value="D_2_HYDROXYACID_DH_3"/>
    <property type="match status" value="1"/>
</dbReference>
<dbReference type="EMBL" id="WESC01000007">
    <property type="protein sequence ID" value="KAB7740210.1"/>
    <property type="molecule type" value="Genomic_DNA"/>
</dbReference>
<dbReference type="Proteomes" id="UP000468901">
    <property type="component" value="Unassembled WGS sequence"/>
</dbReference>
<dbReference type="SUPFAM" id="SSF52283">
    <property type="entry name" value="Formate/glycerate dehydrogenase catalytic domain-like"/>
    <property type="match status" value="1"/>
</dbReference>
<dbReference type="Pfam" id="PF00389">
    <property type="entry name" value="2-Hacid_dh"/>
    <property type="match status" value="1"/>
</dbReference>
<feature type="domain" description="D-isomer specific 2-hydroxyacid dehydrogenase NAD-binding" evidence="6">
    <location>
        <begin position="114"/>
        <end position="290"/>
    </location>
</feature>
<evidence type="ECO:0000313" key="7">
    <source>
        <dbReference type="EMBL" id="KAB7740210.1"/>
    </source>
</evidence>
<reference evidence="7 8" key="1">
    <citation type="submission" date="2019-09" db="EMBL/GenBank/DDBJ databases">
        <title>Parvibaculum sedimenti sp. nov., isolated from sediment.</title>
        <authorList>
            <person name="Wang Y."/>
        </authorList>
    </citation>
    <scope>NUCLEOTIDE SEQUENCE [LARGE SCALE GENOMIC DNA]</scope>
    <source>
        <strain evidence="7 8">HXT-9</strain>
    </source>
</reference>
<dbReference type="CDD" id="cd05301">
    <property type="entry name" value="GDH"/>
    <property type="match status" value="1"/>
</dbReference>
<dbReference type="Pfam" id="PF02826">
    <property type="entry name" value="2-Hacid_dh_C"/>
    <property type="match status" value="1"/>
</dbReference>
<dbReference type="InterPro" id="IPR006140">
    <property type="entry name" value="D-isomer_DH_NAD-bd"/>
</dbReference>
<accession>A0A6N6VIH2</accession>
<dbReference type="GO" id="GO:0030267">
    <property type="term" value="F:glyoxylate reductase (NADPH) activity"/>
    <property type="evidence" value="ECO:0007669"/>
    <property type="project" value="TreeGrafter"/>
</dbReference>
<dbReference type="InterPro" id="IPR006139">
    <property type="entry name" value="D-isomer_2_OHA_DH_cat_dom"/>
</dbReference>
<sequence>MPTSLPRLLVTRKLPADVEARLARSYDADTNPTDAVLTADELVARAEGKDALLVTPADRVNAALIVRLPASIRVIASFSVGYDHIDVKAADARGIPVTNTPDVLTDATADIALLLILGAARGAAAGMAAIRDNTWKNWAPTGMLSTDIKGKRLGILGMGRIGQAVAHRARAFGMTIHYHNRKRLDAAEEQGAHFHATADELFAASDVLSVHCASTPETRLLVNARTLALLPRGAIVINTARGDIVDDEALISALQGGHLRAIGLDVYANEPNIDPRYRTLENAFLLPHLGSATLETRNAMGFRALDNLDDFFAGREPRDRVKG</sequence>
<evidence type="ECO:0000256" key="1">
    <source>
        <dbReference type="ARBA" id="ARBA00005854"/>
    </source>
</evidence>
<evidence type="ECO:0000313" key="8">
    <source>
        <dbReference type="Proteomes" id="UP000468901"/>
    </source>
</evidence>
<protein>
    <submittedName>
        <fullName evidence="7">D-glycerate dehydrogenase</fullName>
    </submittedName>
</protein>
<gene>
    <name evidence="7" type="ORF">F2P47_09395</name>
</gene>
<organism evidence="7 8">
    <name type="scientific">Parvibaculum sedimenti</name>
    <dbReference type="NCBI Taxonomy" id="2608632"/>
    <lineage>
        <taxon>Bacteria</taxon>
        <taxon>Pseudomonadati</taxon>
        <taxon>Pseudomonadota</taxon>
        <taxon>Alphaproteobacteria</taxon>
        <taxon>Hyphomicrobiales</taxon>
        <taxon>Parvibaculaceae</taxon>
        <taxon>Parvibaculum</taxon>
    </lineage>
</organism>
<dbReference type="InterPro" id="IPR029752">
    <property type="entry name" value="D-isomer_DH_CS1"/>
</dbReference>
<dbReference type="AlphaFoldDB" id="A0A6N6VIH2"/>
<feature type="domain" description="D-isomer specific 2-hydroxyacid dehydrogenase catalytic" evidence="5">
    <location>
        <begin position="10"/>
        <end position="322"/>
    </location>
</feature>
<keyword evidence="2 4" id="KW-0560">Oxidoreductase</keyword>
<evidence type="ECO:0000259" key="5">
    <source>
        <dbReference type="Pfam" id="PF00389"/>
    </source>
</evidence>
<dbReference type="FunFam" id="3.40.50.720:FF:000203">
    <property type="entry name" value="D-3-phosphoglycerate dehydrogenase (SerA)"/>
    <property type="match status" value="1"/>
</dbReference>
<evidence type="ECO:0000256" key="4">
    <source>
        <dbReference type="RuleBase" id="RU003719"/>
    </source>
</evidence>